<dbReference type="FunFam" id="1.20.140.10:FF:000002">
    <property type="entry name" value="Acyl-CoA dehydrogenase short/branched chain"/>
    <property type="match status" value="1"/>
</dbReference>
<evidence type="ECO:0000256" key="25">
    <source>
        <dbReference type="ARBA" id="ARBA00049552"/>
    </source>
</evidence>
<comment type="catalytic activity">
    <reaction evidence="21">
        <text>valproyl-CoA + oxidized [electron-transfer flavoprotein] + H(+) = (2E)-2-propylpent-2-enoyl-CoA + reduced [electron-transfer flavoprotein]</text>
        <dbReference type="Rhea" id="RHEA:65344"/>
        <dbReference type="Rhea" id="RHEA-COMP:10685"/>
        <dbReference type="Rhea" id="RHEA-COMP:10686"/>
        <dbReference type="ChEBI" id="CHEBI:15378"/>
        <dbReference type="ChEBI" id="CHEBI:57692"/>
        <dbReference type="ChEBI" id="CHEBI:58307"/>
        <dbReference type="ChEBI" id="CHEBI:156457"/>
        <dbReference type="ChEBI" id="CHEBI:156458"/>
    </reaction>
    <physiologicalReaction direction="left-to-right" evidence="21">
        <dbReference type="Rhea" id="RHEA:65345"/>
    </physiologicalReaction>
</comment>
<dbReference type="CDD" id="cd01158">
    <property type="entry name" value="SCAD_SBCAD"/>
    <property type="match status" value="1"/>
</dbReference>
<dbReference type="InterPro" id="IPR046373">
    <property type="entry name" value="Acyl-CoA_Oxase/DH_mid-dom_sf"/>
</dbReference>
<comment type="catalytic activity">
    <reaction evidence="20">
        <text>2-methylbutanoyl-CoA + oxidized [electron-transfer flavoprotein] + H(+) = (2E)-2-methylbut-2-enoyl-CoA + reduced [electron-transfer flavoprotein]</text>
        <dbReference type="Rhea" id="RHEA:43780"/>
        <dbReference type="Rhea" id="RHEA-COMP:10685"/>
        <dbReference type="Rhea" id="RHEA-COMP:10686"/>
        <dbReference type="ChEBI" id="CHEBI:15378"/>
        <dbReference type="ChEBI" id="CHEBI:57336"/>
        <dbReference type="ChEBI" id="CHEBI:57337"/>
        <dbReference type="ChEBI" id="CHEBI:57692"/>
        <dbReference type="ChEBI" id="CHEBI:58307"/>
        <dbReference type="EC" id="1.3.8.5"/>
    </reaction>
    <physiologicalReaction direction="left-to-right" evidence="20">
        <dbReference type="Rhea" id="RHEA:43781"/>
    </physiologicalReaction>
</comment>
<evidence type="ECO:0000256" key="16">
    <source>
        <dbReference type="ARBA" id="ARBA00039036"/>
    </source>
</evidence>
<dbReference type="FunCoup" id="B4KZ04">
    <property type="interactions" value="1324"/>
</dbReference>
<evidence type="ECO:0000313" key="31">
    <source>
        <dbReference type="EMBL" id="EDW18896.1"/>
    </source>
</evidence>
<dbReference type="Gene3D" id="2.40.110.10">
    <property type="entry name" value="Butyryl-CoA Dehydrogenase, subunit A, domain 2"/>
    <property type="match status" value="1"/>
</dbReference>
<dbReference type="OrthoDB" id="10262177at2759"/>
<dbReference type="SMR" id="B4KZ04"/>
<dbReference type="Pfam" id="PF02770">
    <property type="entry name" value="Acyl-CoA_dh_M"/>
    <property type="match status" value="1"/>
</dbReference>
<dbReference type="Pfam" id="PF02771">
    <property type="entry name" value="Acyl-CoA_dh_N"/>
    <property type="match status" value="1"/>
</dbReference>
<evidence type="ECO:0000256" key="21">
    <source>
        <dbReference type="ARBA" id="ARBA00048307"/>
    </source>
</evidence>
<evidence type="ECO:0000256" key="9">
    <source>
        <dbReference type="ARBA" id="ARBA00022832"/>
    </source>
</evidence>
<comment type="catalytic activity">
    <reaction evidence="22">
        <text>(2R)-2-methylbutanoyl-CoA + oxidized [electron-transfer flavoprotein] + H(+) = ethylacryloyl-CoA + reduced [electron-transfer flavoprotein]</text>
        <dbReference type="Rhea" id="RHEA:65296"/>
        <dbReference type="Rhea" id="RHEA-COMP:10685"/>
        <dbReference type="Rhea" id="RHEA-COMP:10686"/>
        <dbReference type="ChEBI" id="CHEBI:15378"/>
        <dbReference type="ChEBI" id="CHEBI:57692"/>
        <dbReference type="ChEBI" id="CHEBI:58307"/>
        <dbReference type="ChEBI" id="CHEBI:156439"/>
        <dbReference type="ChEBI" id="CHEBI:156440"/>
    </reaction>
    <physiologicalReaction direction="left-to-right" evidence="22">
        <dbReference type="Rhea" id="RHEA:65297"/>
    </physiologicalReaction>
</comment>
<evidence type="ECO:0000256" key="11">
    <source>
        <dbReference type="ARBA" id="ARBA00022990"/>
    </source>
</evidence>
<dbReference type="InterPro" id="IPR006091">
    <property type="entry name" value="Acyl-CoA_Oxase/DH_mid-dom"/>
</dbReference>
<keyword evidence="11" id="KW-0007">Acetylation</keyword>
<dbReference type="GO" id="GO:0050660">
    <property type="term" value="F:flavin adenine dinucleotide binding"/>
    <property type="evidence" value="ECO:0007669"/>
    <property type="project" value="InterPro"/>
</dbReference>
<gene>
    <name evidence="31" type="primary">Dmoj\GI11829</name>
    <name evidence="31" type="ORF">Dmoj_GI11829</name>
</gene>
<proteinExistence type="inferred from homology"/>
<dbReference type="InParanoid" id="B4KZ04"/>
<dbReference type="KEGG" id="dmo:Dmoj_GI11829"/>
<dbReference type="PIRSF" id="PIRSF016578">
    <property type="entry name" value="HsaA"/>
    <property type="match status" value="1"/>
</dbReference>
<dbReference type="PROSITE" id="PS00072">
    <property type="entry name" value="ACYL_COA_DH_1"/>
    <property type="match status" value="1"/>
</dbReference>
<dbReference type="EC" id="1.3.8.5" evidence="16"/>
<evidence type="ECO:0000256" key="1">
    <source>
        <dbReference type="ARBA" id="ARBA00001974"/>
    </source>
</evidence>
<dbReference type="GO" id="GO:0046395">
    <property type="term" value="P:carboxylic acid catabolic process"/>
    <property type="evidence" value="ECO:0007669"/>
    <property type="project" value="UniProtKB-ARBA"/>
</dbReference>
<comment type="subunit">
    <text evidence="5">Homotetramer.</text>
</comment>
<dbReference type="AlphaFoldDB" id="B4KZ04"/>
<keyword evidence="13" id="KW-0443">Lipid metabolism</keyword>
<evidence type="ECO:0000256" key="27">
    <source>
        <dbReference type="RuleBase" id="RU362125"/>
    </source>
</evidence>
<evidence type="ECO:0000256" key="14">
    <source>
        <dbReference type="ARBA" id="ARBA00023128"/>
    </source>
</evidence>
<evidence type="ECO:0000313" key="32">
    <source>
        <dbReference type="Proteomes" id="UP000009192"/>
    </source>
</evidence>
<evidence type="ECO:0000256" key="23">
    <source>
        <dbReference type="ARBA" id="ARBA00049096"/>
    </source>
</evidence>
<evidence type="ECO:0000256" key="26">
    <source>
        <dbReference type="ARBA" id="ARBA00051903"/>
    </source>
</evidence>
<dbReference type="PANTHER" id="PTHR43884:SF1">
    <property type="entry name" value="SHORT_BRANCHED CHAIN SPECIFIC ACYL-COA DEHYDROGENASE, MITOCHONDRIAL"/>
    <property type="match status" value="1"/>
</dbReference>
<dbReference type="InterPro" id="IPR013786">
    <property type="entry name" value="AcylCoA_DH/ox_N"/>
</dbReference>
<feature type="domain" description="Acyl-CoA dehydrogenase/oxidase N-terminal" evidence="30">
    <location>
        <begin position="38"/>
        <end position="148"/>
    </location>
</feature>
<dbReference type="GO" id="GO:0005759">
    <property type="term" value="C:mitochondrial matrix"/>
    <property type="evidence" value="ECO:0007669"/>
    <property type="project" value="UniProtKB-SubCell"/>
</dbReference>
<evidence type="ECO:0000256" key="15">
    <source>
        <dbReference type="ARBA" id="ARBA00037895"/>
    </source>
</evidence>
<evidence type="ECO:0000256" key="2">
    <source>
        <dbReference type="ARBA" id="ARBA00004305"/>
    </source>
</evidence>
<comment type="catalytic activity">
    <reaction evidence="24">
        <text>hexanoyl-CoA + oxidized [electron-transfer flavoprotein] + H(+) = (2E)-hexenoyl-CoA + reduced [electron-transfer flavoprotein]</text>
        <dbReference type="Rhea" id="RHEA:43464"/>
        <dbReference type="Rhea" id="RHEA-COMP:10685"/>
        <dbReference type="Rhea" id="RHEA-COMP:10686"/>
        <dbReference type="ChEBI" id="CHEBI:15378"/>
        <dbReference type="ChEBI" id="CHEBI:57692"/>
        <dbReference type="ChEBI" id="CHEBI:58307"/>
        <dbReference type="ChEBI" id="CHEBI:62077"/>
        <dbReference type="ChEBI" id="CHEBI:62620"/>
    </reaction>
    <physiologicalReaction direction="left-to-right" evidence="24">
        <dbReference type="Rhea" id="RHEA:43465"/>
    </physiologicalReaction>
</comment>
<keyword evidence="14" id="KW-0496">Mitochondrion</keyword>
<dbReference type="Gene3D" id="1.10.540.10">
    <property type="entry name" value="Acyl-CoA dehydrogenase/oxidase, N-terminal domain"/>
    <property type="match status" value="1"/>
</dbReference>
<dbReference type="InterPro" id="IPR009100">
    <property type="entry name" value="AcylCoA_DH/oxidase_NM_dom_sf"/>
</dbReference>
<evidence type="ECO:0000256" key="22">
    <source>
        <dbReference type="ARBA" id="ARBA00048592"/>
    </source>
</evidence>
<dbReference type="Proteomes" id="UP000009192">
    <property type="component" value="Unassembled WGS sequence"/>
</dbReference>
<comment type="pathway">
    <text evidence="15">Amino-acid degradation; L-isoleucine degradation.</text>
</comment>
<evidence type="ECO:0000259" key="30">
    <source>
        <dbReference type="Pfam" id="PF02771"/>
    </source>
</evidence>
<evidence type="ECO:0000256" key="3">
    <source>
        <dbReference type="ARBA" id="ARBA00005198"/>
    </source>
</evidence>
<dbReference type="OMA" id="DAMFSYC"/>
<evidence type="ECO:0000256" key="12">
    <source>
        <dbReference type="ARBA" id="ARBA00023002"/>
    </source>
</evidence>
<comment type="cofactor">
    <cofactor evidence="1 27">
        <name>FAD</name>
        <dbReference type="ChEBI" id="CHEBI:57692"/>
    </cofactor>
</comment>
<evidence type="ECO:0000256" key="20">
    <source>
        <dbReference type="ARBA" id="ARBA00048235"/>
    </source>
</evidence>
<keyword evidence="32" id="KW-1185">Reference proteome</keyword>
<dbReference type="SUPFAM" id="SSF47203">
    <property type="entry name" value="Acyl-CoA dehydrogenase C-terminal domain-like"/>
    <property type="match status" value="1"/>
</dbReference>
<evidence type="ECO:0000256" key="13">
    <source>
        <dbReference type="ARBA" id="ARBA00023098"/>
    </source>
</evidence>
<evidence type="ECO:0000259" key="28">
    <source>
        <dbReference type="Pfam" id="PF00441"/>
    </source>
</evidence>
<keyword evidence="8 27" id="KW-0274">FAD</keyword>
<comment type="pathway">
    <text evidence="3">Lipid metabolism; mitochondrial fatty acid beta-oxidation.</text>
</comment>
<comment type="catalytic activity">
    <reaction evidence="26">
        <text>2-methylpropanoyl-CoA + oxidized [electron-transfer flavoprotein] + H(+) = 2-methylpropenoyl-CoA + reduced [electron-transfer flavoprotein]</text>
        <dbReference type="Rhea" id="RHEA:44180"/>
        <dbReference type="Rhea" id="RHEA-COMP:10685"/>
        <dbReference type="Rhea" id="RHEA-COMP:10686"/>
        <dbReference type="ChEBI" id="CHEBI:15378"/>
        <dbReference type="ChEBI" id="CHEBI:57338"/>
        <dbReference type="ChEBI" id="CHEBI:57692"/>
        <dbReference type="ChEBI" id="CHEBI:58307"/>
        <dbReference type="ChEBI" id="CHEBI:62500"/>
    </reaction>
    <physiologicalReaction direction="left-to-right" evidence="26">
        <dbReference type="Rhea" id="RHEA:44181"/>
    </physiologicalReaction>
</comment>
<dbReference type="EMBL" id="CH933809">
    <property type="protein sequence ID" value="EDW18896.1"/>
    <property type="molecule type" value="Genomic_DNA"/>
</dbReference>
<keyword evidence="6" id="KW-0597">Phosphoprotein</keyword>
<organism evidence="31 32">
    <name type="scientific">Drosophila mojavensis</name>
    <name type="common">Fruit fly</name>
    <dbReference type="NCBI Taxonomy" id="7230"/>
    <lineage>
        <taxon>Eukaryota</taxon>
        <taxon>Metazoa</taxon>
        <taxon>Ecdysozoa</taxon>
        <taxon>Arthropoda</taxon>
        <taxon>Hexapoda</taxon>
        <taxon>Insecta</taxon>
        <taxon>Pterygota</taxon>
        <taxon>Neoptera</taxon>
        <taxon>Endopterygota</taxon>
        <taxon>Diptera</taxon>
        <taxon>Brachycera</taxon>
        <taxon>Muscomorpha</taxon>
        <taxon>Ephydroidea</taxon>
        <taxon>Drosophilidae</taxon>
        <taxon>Drosophila</taxon>
    </lineage>
</organism>
<dbReference type="GO" id="GO:0003853">
    <property type="term" value="F:short-chain 2-methyl fatty acyl-CoA dehydrogenase activity"/>
    <property type="evidence" value="ECO:0007669"/>
    <property type="project" value="UniProtKB-EC"/>
</dbReference>
<dbReference type="eggNOG" id="KOG0139">
    <property type="taxonomic scope" value="Eukaryota"/>
</dbReference>
<feature type="domain" description="Acyl-CoA oxidase/dehydrogenase middle" evidence="29">
    <location>
        <begin position="153"/>
        <end position="248"/>
    </location>
</feature>
<evidence type="ECO:0000256" key="19">
    <source>
        <dbReference type="ARBA" id="ARBA00042821"/>
    </source>
</evidence>
<comment type="catalytic activity">
    <reaction evidence="23">
        <text>butanoyl-CoA + oxidized [electron-transfer flavoprotein] + H(+) = (2E)-butenoyl-CoA + reduced [electron-transfer flavoprotein]</text>
        <dbReference type="Rhea" id="RHEA:24004"/>
        <dbReference type="Rhea" id="RHEA-COMP:10685"/>
        <dbReference type="Rhea" id="RHEA-COMP:10686"/>
        <dbReference type="ChEBI" id="CHEBI:15378"/>
        <dbReference type="ChEBI" id="CHEBI:57332"/>
        <dbReference type="ChEBI" id="CHEBI:57371"/>
        <dbReference type="ChEBI" id="CHEBI:57692"/>
        <dbReference type="ChEBI" id="CHEBI:58307"/>
    </reaction>
    <physiologicalReaction direction="left-to-right" evidence="23">
        <dbReference type="Rhea" id="RHEA:24005"/>
    </physiologicalReaction>
</comment>
<evidence type="ECO:0000259" key="29">
    <source>
        <dbReference type="Pfam" id="PF02770"/>
    </source>
</evidence>
<evidence type="ECO:0000256" key="10">
    <source>
        <dbReference type="ARBA" id="ARBA00022946"/>
    </source>
</evidence>
<dbReference type="FunFam" id="2.40.110.10:FF:000001">
    <property type="entry name" value="Acyl-CoA dehydrogenase, mitochondrial"/>
    <property type="match status" value="1"/>
</dbReference>
<evidence type="ECO:0000256" key="7">
    <source>
        <dbReference type="ARBA" id="ARBA00022630"/>
    </source>
</evidence>
<comment type="similarity">
    <text evidence="4 27">Belongs to the acyl-CoA dehydrogenase family.</text>
</comment>
<keyword evidence="12 27" id="KW-0560">Oxidoreductase</keyword>
<dbReference type="PROSITE" id="PS00073">
    <property type="entry name" value="ACYL_COA_DH_2"/>
    <property type="match status" value="1"/>
</dbReference>
<dbReference type="SUPFAM" id="SSF56645">
    <property type="entry name" value="Acyl-CoA dehydrogenase NM domain-like"/>
    <property type="match status" value="1"/>
</dbReference>
<evidence type="ECO:0000256" key="6">
    <source>
        <dbReference type="ARBA" id="ARBA00022553"/>
    </source>
</evidence>
<dbReference type="InterPro" id="IPR037069">
    <property type="entry name" value="AcylCoA_DH/ox_N_sf"/>
</dbReference>
<dbReference type="PhylomeDB" id="B4KZ04"/>
<evidence type="ECO:0000256" key="17">
    <source>
        <dbReference type="ARBA" id="ARBA00039850"/>
    </source>
</evidence>
<keyword evidence="7 27" id="KW-0285">Flavoprotein</keyword>
<accession>B4KZ04</accession>
<dbReference type="InterPro" id="IPR009075">
    <property type="entry name" value="AcylCo_DH/oxidase_C"/>
</dbReference>
<sequence>MMNTLKKMPIRMLANAARQQSAAMSSTTGLPPALTFLTDDEKMMKETVAKLAQEQIQPLVKKMDFEHKFDPSVVKAVFENGLMGIEIDTELGGSGCNFMTNIIVVEELSKIDPAVAAFVDIHNTLVNSLMIKFGNAEQKAKYLPKLAQEYAGSFALTEPGAGSDAFSLKTVAKKDGSHYVINGTKMWISNSDVAGVFLVFANAKPEDGYRGITTFIVDRETPGLIVNKPEDKLGIRASGTCMITFDNVRVPEENILGTFGHGYKYAAGFLNEGRIGIGAQMVGLAQGTFDATIPYLLERKQFGDAIFNFQSMQHQIATIATEIEAARLLTYNAARLQEAGVPFLKEAAMAKFYASEVAQRAATKCIDWMGGVGFTRDFPQEKYYRDAKIGAIYEGTTNMQLSTIAKCIKKEFSG</sequence>
<evidence type="ECO:0000256" key="4">
    <source>
        <dbReference type="ARBA" id="ARBA00009347"/>
    </source>
</evidence>
<evidence type="ECO:0000256" key="18">
    <source>
        <dbReference type="ARBA" id="ARBA00041537"/>
    </source>
</evidence>
<dbReference type="Gene3D" id="1.20.140.10">
    <property type="entry name" value="Butyryl-CoA Dehydrogenase, subunit A, domain 3"/>
    <property type="match status" value="1"/>
</dbReference>
<evidence type="ECO:0000256" key="8">
    <source>
        <dbReference type="ARBA" id="ARBA00022827"/>
    </source>
</evidence>
<dbReference type="Pfam" id="PF00441">
    <property type="entry name" value="Acyl-CoA_dh_1"/>
    <property type="match status" value="1"/>
</dbReference>
<keyword evidence="9" id="KW-0276">Fatty acid metabolism</keyword>
<protein>
    <recommendedName>
        <fullName evidence="17">Short/branched chain specific acyl-CoA dehydrogenase, mitochondrial</fullName>
        <ecNumber evidence="16">1.3.8.5</ecNumber>
    </recommendedName>
    <alternativeName>
        <fullName evidence="19">2-methyl branched chain acyl-CoA dehydrogenase</fullName>
    </alternativeName>
    <alternativeName>
        <fullName evidence="18">2-methylbutyryl-coenzyme A dehydrogenase</fullName>
    </alternativeName>
</protein>
<dbReference type="GO" id="GO:0006631">
    <property type="term" value="P:fatty acid metabolic process"/>
    <property type="evidence" value="ECO:0007669"/>
    <property type="project" value="UniProtKB-KW"/>
</dbReference>
<dbReference type="PANTHER" id="PTHR43884">
    <property type="entry name" value="ACYL-COA DEHYDROGENASE"/>
    <property type="match status" value="1"/>
</dbReference>
<dbReference type="HOGENOM" id="CLU_018204_0_0_1"/>
<dbReference type="FunFam" id="1.10.540.10:FF:000012">
    <property type="entry name" value="Acyl-CoA dehydrogenase short/branched chain"/>
    <property type="match status" value="1"/>
</dbReference>
<reference evidence="31 32" key="1">
    <citation type="journal article" date="2007" name="Nature">
        <title>Evolution of genes and genomes on the Drosophila phylogeny.</title>
        <authorList>
            <consortium name="Drosophila 12 Genomes Consortium"/>
            <person name="Clark A.G."/>
            <person name="Eisen M.B."/>
            <person name="Smith D.R."/>
            <person name="Bergman C.M."/>
            <person name="Oliver B."/>
            <person name="Markow T.A."/>
            <person name="Kaufman T.C."/>
            <person name="Kellis M."/>
            <person name="Gelbart W."/>
            <person name="Iyer V.N."/>
            <person name="Pollard D.A."/>
            <person name="Sackton T.B."/>
            <person name="Larracuente A.M."/>
            <person name="Singh N.D."/>
            <person name="Abad J.P."/>
            <person name="Abt D.N."/>
            <person name="Adryan B."/>
            <person name="Aguade M."/>
            <person name="Akashi H."/>
            <person name="Anderson W.W."/>
            <person name="Aquadro C.F."/>
            <person name="Ardell D.H."/>
            <person name="Arguello R."/>
            <person name="Artieri C.G."/>
            <person name="Barbash D.A."/>
            <person name="Barker D."/>
            <person name="Barsanti P."/>
            <person name="Batterham P."/>
            <person name="Batzoglou S."/>
            <person name="Begun D."/>
            <person name="Bhutkar A."/>
            <person name="Blanco E."/>
            <person name="Bosak S.A."/>
            <person name="Bradley R.K."/>
            <person name="Brand A.D."/>
            <person name="Brent M.R."/>
            <person name="Brooks A.N."/>
            <person name="Brown R.H."/>
            <person name="Butlin R.K."/>
            <person name="Caggese C."/>
            <person name="Calvi B.R."/>
            <person name="Bernardo de Carvalho A."/>
            <person name="Caspi A."/>
            <person name="Castrezana S."/>
            <person name="Celniker S.E."/>
            <person name="Chang J.L."/>
            <person name="Chapple C."/>
            <person name="Chatterji S."/>
            <person name="Chinwalla A."/>
            <person name="Civetta A."/>
            <person name="Clifton S.W."/>
            <person name="Comeron J.M."/>
            <person name="Costello J.C."/>
            <person name="Coyne J.A."/>
            <person name="Daub J."/>
            <person name="David R.G."/>
            <person name="Delcher A.L."/>
            <person name="Delehaunty K."/>
            <person name="Do C.B."/>
            <person name="Ebling H."/>
            <person name="Edwards K."/>
            <person name="Eickbush T."/>
            <person name="Evans J.D."/>
            <person name="Filipski A."/>
            <person name="Findeiss S."/>
            <person name="Freyhult E."/>
            <person name="Fulton L."/>
            <person name="Fulton R."/>
            <person name="Garcia A.C."/>
            <person name="Gardiner A."/>
            <person name="Garfield D.A."/>
            <person name="Garvin B.E."/>
            <person name="Gibson G."/>
            <person name="Gilbert D."/>
            <person name="Gnerre S."/>
            <person name="Godfrey J."/>
            <person name="Good R."/>
            <person name="Gotea V."/>
            <person name="Gravely B."/>
            <person name="Greenberg A.J."/>
            <person name="Griffiths-Jones S."/>
            <person name="Gross S."/>
            <person name="Guigo R."/>
            <person name="Gustafson E.A."/>
            <person name="Haerty W."/>
            <person name="Hahn M.W."/>
            <person name="Halligan D.L."/>
            <person name="Halpern A.L."/>
            <person name="Halter G.M."/>
            <person name="Han M.V."/>
            <person name="Heger A."/>
            <person name="Hillier L."/>
            <person name="Hinrichs A.S."/>
            <person name="Holmes I."/>
            <person name="Hoskins R.A."/>
            <person name="Hubisz M.J."/>
            <person name="Hultmark D."/>
            <person name="Huntley M.A."/>
            <person name="Jaffe D.B."/>
            <person name="Jagadeeshan S."/>
            <person name="Jeck W.R."/>
            <person name="Johnson J."/>
            <person name="Jones C.D."/>
            <person name="Jordan W.C."/>
            <person name="Karpen G.H."/>
            <person name="Kataoka E."/>
            <person name="Keightley P.D."/>
            <person name="Kheradpour P."/>
            <person name="Kirkness E.F."/>
            <person name="Koerich L.B."/>
            <person name="Kristiansen K."/>
            <person name="Kudrna D."/>
            <person name="Kulathinal R.J."/>
            <person name="Kumar S."/>
            <person name="Kwok R."/>
            <person name="Lander E."/>
            <person name="Langley C.H."/>
            <person name="Lapoint R."/>
            <person name="Lazzaro B.P."/>
            <person name="Lee S.J."/>
            <person name="Levesque L."/>
            <person name="Li R."/>
            <person name="Lin C.F."/>
            <person name="Lin M.F."/>
            <person name="Lindblad-Toh K."/>
            <person name="Llopart A."/>
            <person name="Long M."/>
            <person name="Low L."/>
            <person name="Lozovsky E."/>
            <person name="Lu J."/>
            <person name="Luo M."/>
            <person name="Machado C.A."/>
            <person name="Makalowski W."/>
            <person name="Marzo M."/>
            <person name="Matsuda M."/>
            <person name="Matzkin L."/>
            <person name="McAllister B."/>
            <person name="McBride C.S."/>
            <person name="McKernan B."/>
            <person name="McKernan K."/>
            <person name="Mendez-Lago M."/>
            <person name="Minx P."/>
            <person name="Mollenhauer M.U."/>
            <person name="Montooth K."/>
            <person name="Mount S.M."/>
            <person name="Mu X."/>
            <person name="Myers E."/>
            <person name="Negre B."/>
            <person name="Newfeld S."/>
            <person name="Nielsen R."/>
            <person name="Noor M.A."/>
            <person name="O'Grady P."/>
            <person name="Pachter L."/>
            <person name="Papaceit M."/>
            <person name="Parisi M.J."/>
            <person name="Parisi M."/>
            <person name="Parts L."/>
            <person name="Pedersen J.S."/>
            <person name="Pesole G."/>
            <person name="Phillippy A.M."/>
            <person name="Ponting C.P."/>
            <person name="Pop M."/>
            <person name="Porcelli D."/>
            <person name="Powell J.R."/>
            <person name="Prohaska S."/>
            <person name="Pruitt K."/>
            <person name="Puig M."/>
            <person name="Quesneville H."/>
            <person name="Ram K.R."/>
            <person name="Rand D."/>
            <person name="Rasmussen M.D."/>
            <person name="Reed L.K."/>
            <person name="Reenan R."/>
            <person name="Reily A."/>
            <person name="Remington K.A."/>
            <person name="Rieger T.T."/>
            <person name="Ritchie M.G."/>
            <person name="Robin C."/>
            <person name="Rogers Y.H."/>
            <person name="Rohde C."/>
            <person name="Rozas J."/>
            <person name="Rubenfield M.J."/>
            <person name="Ruiz A."/>
            <person name="Russo S."/>
            <person name="Salzberg S.L."/>
            <person name="Sanchez-Gracia A."/>
            <person name="Saranga D.J."/>
            <person name="Sato H."/>
            <person name="Schaeffer S.W."/>
            <person name="Schatz M.C."/>
            <person name="Schlenke T."/>
            <person name="Schwartz R."/>
            <person name="Segarra C."/>
            <person name="Singh R.S."/>
            <person name="Sirot L."/>
            <person name="Sirota M."/>
            <person name="Sisneros N.B."/>
            <person name="Smith C.D."/>
            <person name="Smith T.F."/>
            <person name="Spieth J."/>
            <person name="Stage D.E."/>
            <person name="Stark A."/>
            <person name="Stephan W."/>
            <person name="Strausberg R.L."/>
            <person name="Strempel S."/>
            <person name="Sturgill D."/>
            <person name="Sutton G."/>
            <person name="Sutton G.G."/>
            <person name="Tao W."/>
            <person name="Teichmann S."/>
            <person name="Tobari Y.N."/>
            <person name="Tomimura Y."/>
            <person name="Tsolas J.M."/>
            <person name="Valente V.L."/>
            <person name="Venter E."/>
            <person name="Venter J.C."/>
            <person name="Vicario S."/>
            <person name="Vieira F.G."/>
            <person name="Vilella A.J."/>
            <person name="Villasante A."/>
            <person name="Walenz B."/>
            <person name="Wang J."/>
            <person name="Wasserman M."/>
            <person name="Watts T."/>
            <person name="Wilson D."/>
            <person name="Wilson R.K."/>
            <person name="Wing R.A."/>
            <person name="Wolfner M.F."/>
            <person name="Wong A."/>
            <person name="Wong G.K."/>
            <person name="Wu C.I."/>
            <person name="Wu G."/>
            <person name="Yamamoto D."/>
            <person name="Yang H.P."/>
            <person name="Yang S.P."/>
            <person name="Yorke J.A."/>
            <person name="Yoshida K."/>
            <person name="Zdobnov E."/>
            <person name="Zhang P."/>
            <person name="Zhang Y."/>
            <person name="Zimin A.V."/>
            <person name="Baldwin J."/>
            <person name="Abdouelleil A."/>
            <person name="Abdulkadir J."/>
            <person name="Abebe A."/>
            <person name="Abera B."/>
            <person name="Abreu J."/>
            <person name="Acer S.C."/>
            <person name="Aftuck L."/>
            <person name="Alexander A."/>
            <person name="An P."/>
            <person name="Anderson E."/>
            <person name="Anderson S."/>
            <person name="Arachi H."/>
            <person name="Azer M."/>
            <person name="Bachantsang P."/>
            <person name="Barry A."/>
            <person name="Bayul T."/>
            <person name="Berlin A."/>
            <person name="Bessette D."/>
            <person name="Bloom T."/>
            <person name="Blye J."/>
            <person name="Boguslavskiy L."/>
            <person name="Bonnet C."/>
            <person name="Boukhgalter B."/>
            <person name="Bourzgui I."/>
            <person name="Brown A."/>
            <person name="Cahill P."/>
            <person name="Channer S."/>
            <person name="Cheshatsang Y."/>
            <person name="Chuda L."/>
            <person name="Citroen M."/>
            <person name="Collymore A."/>
            <person name="Cooke P."/>
            <person name="Costello M."/>
            <person name="D'Aco K."/>
            <person name="Daza R."/>
            <person name="De Haan G."/>
            <person name="DeGray S."/>
            <person name="DeMaso C."/>
            <person name="Dhargay N."/>
            <person name="Dooley K."/>
            <person name="Dooley E."/>
            <person name="Doricent M."/>
            <person name="Dorje P."/>
            <person name="Dorjee K."/>
            <person name="Dupes A."/>
            <person name="Elong R."/>
            <person name="Falk J."/>
            <person name="Farina A."/>
            <person name="Faro S."/>
            <person name="Ferguson D."/>
            <person name="Fisher S."/>
            <person name="Foley C.D."/>
            <person name="Franke A."/>
            <person name="Friedrich D."/>
            <person name="Gadbois L."/>
            <person name="Gearin G."/>
            <person name="Gearin C.R."/>
            <person name="Giannoukos G."/>
            <person name="Goode T."/>
            <person name="Graham J."/>
            <person name="Grandbois E."/>
            <person name="Grewal S."/>
            <person name="Gyaltsen K."/>
            <person name="Hafez N."/>
            <person name="Hagos B."/>
            <person name="Hall J."/>
            <person name="Henson C."/>
            <person name="Hollinger A."/>
            <person name="Honan T."/>
            <person name="Huard M.D."/>
            <person name="Hughes L."/>
            <person name="Hurhula B."/>
            <person name="Husby M.E."/>
            <person name="Kamat A."/>
            <person name="Kanga B."/>
            <person name="Kashin S."/>
            <person name="Khazanovich D."/>
            <person name="Kisner P."/>
            <person name="Lance K."/>
            <person name="Lara M."/>
            <person name="Lee W."/>
            <person name="Lennon N."/>
            <person name="Letendre F."/>
            <person name="LeVine R."/>
            <person name="Lipovsky A."/>
            <person name="Liu X."/>
            <person name="Liu J."/>
            <person name="Liu S."/>
            <person name="Lokyitsang T."/>
            <person name="Lokyitsang Y."/>
            <person name="Lubonja R."/>
            <person name="Lui A."/>
            <person name="MacDonald P."/>
            <person name="Magnisalis V."/>
            <person name="Maru K."/>
            <person name="Matthews C."/>
            <person name="McCusker W."/>
            <person name="McDonough S."/>
            <person name="Mehta T."/>
            <person name="Meldrim J."/>
            <person name="Meneus L."/>
            <person name="Mihai O."/>
            <person name="Mihalev A."/>
            <person name="Mihova T."/>
            <person name="Mittelman R."/>
            <person name="Mlenga V."/>
            <person name="Montmayeur A."/>
            <person name="Mulrain L."/>
            <person name="Navidi A."/>
            <person name="Naylor J."/>
            <person name="Negash T."/>
            <person name="Nguyen T."/>
            <person name="Nguyen N."/>
            <person name="Nicol R."/>
            <person name="Norbu C."/>
            <person name="Norbu N."/>
            <person name="Novod N."/>
            <person name="O'Neill B."/>
            <person name="Osman S."/>
            <person name="Markiewicz E."/>
            <person name="Oyono O.L."/>
            <person name="Patti C."/>
            <person name="Phunkhang P."/>
            <person name="Pierre F."/>
            <person name="Priest M."/>
            <person name="Raghuraman S."/>
            <person name="Rege F."/>
            <person name="Reyes R."/>
            <person name="Rise C."/>
            <person name="Rogov P."/>
            <person name="Ross K."/>
            <person name="Ryan E."/>
            <person name="Settipalli S."/>
            <person name="Shea T."/>
            <person name="Sherpa N."/>
            <person name="Shi L."/>
            <person name="Shih D."/>
            <person name="Sparrow T."/>
            <person name="Spaulding J."/>
            <person name="Stalker J."/>
            <person name="Stange-Thomann N."/>
            <person name="Stavropoulos S."/>
            <person name="Stone C."/>
            <person name="Strader C."/>
            <person name="Tesfaye S."/>
            <person name="Thomson T."/>
            <person name="Thoulutsang Y."/>
            <person name="Thoulutsang D."/>
            <person name="Topham K."/>
            <person name="Topping I."/>
            <person name="Tsamla T."/>
            <person name="Vassiliev H."/>
            <person name="Vo A."/>
            <person name="Wangchuk T."/>
            <person name="Wangdi T."/>
            <person name="Weiand M."/>
            <person name="Wilkinson J."/>
            <person name="Wilson A."/>
            <person name="Yadav S."/>
            <person name="Young G."/>
            <person name="Yu Q."/>
            <person name="Zembek L."/>
            <person name="Zhong D."/>
            <person name="Zimmer A."/>
            <person name="Zwirko Z."/>
            <person name="Jaffe D.B."/>
            <person name="Alvarez P."/>
            <person name="Brockman W."/>
            <person name="Butler J."/>
            <person name="Chin C."/>
            <person name="Gnerre S."/>
            <person name="Grabherr M."/>
            <person name="Kleber M."/>
            <person name="Mauceli E."/>
            <person name="MacCallum I."/>
        </authorList>
    </citation>
    <scope>NUCLEOTIDE SEQUENCE [LARGE SCALE GENOMIC DNA]</scope>
    <source>
        <strain evidence="32">Tucson 15081-1352.22</strain>
    </source>
</reference>
<dbReference type="InterPro" id="IPR006089">
    <property type="entry name" value="Acyl-CoA_DH_CS"/>
</dbReference>
<name>B4KZ04_DROMO</name>
<comment type="subcellular location">
    <subcellularLocation>
        <location evidence="2">Mitochondrion matrix</location>
    </subcellularLocation>
</comment>
<feature type="domain" description="Acyl-CoA dehydrogenase/oxidase C-terminal" evidence="28">
    <location>
        <begin position="260"/>
        <end position="406"/>
    </location>
</feature>
<evidence type="ECO:0000256" key="5">
    <source>
        <dbReference type="ARBA" id="ARBA00011881"/>
    </source>
</evidence>
<comment type="catalytic activity">
    <reaction evidence="25">
        <text>(2S)-2-methylbutanoyl-CoA + oxidized [electron-transfer flavoprotein] + H(+) = (2E)-2-methylbut-2-enoyl-CoA + reduced [electron-transfer flavoprotein]</text>
        <dbReference type="Rhea" id="RHEA:48256"/>
        <dbReference type="Rhea" id="RHEA-COMP:10685"/>
        <dbReference type="Rhea" id="RHEA-COMP:10686"/>
        <dbReference type="ChEBI" id="CHEBI:15378"/>
        <dbReference type="ChEBI" id="CHEBI:57337"/>
        <dbReference type="ChEBI" id="CHEBI:57692"/>
        <dbReference type="ChEBI" id="CHEBI:58307"/>
        <dbReference type="ChEBI" id="CHEBI:88166"/>
    </reaction>
    <physiologicalReaction direction="left-to-right" evidence="25">
        <dbReference type="Rhea" id="RHEA:48257"/>
    </physiologicalReaction>
</comment>
<evidence type="ECO:0000256" key="24">
    <source>
        <dbReference type="ARBA" id="ARBA00049192"/>
    </source>
</evidence>
<dbReference type="InterPro" id="IPR036250">
    <property type="entry name" value="AcylCo_DH-like_C"/>
</dbReference>
<keyword evidence="10" id="KW-0809">Transit peptide</keyword>